<feature type="domain" description="J" evidence="3">
    <location>
        <begin position="93"/>
        <end position="150"/>
    </location>
</feature>
<reference evidence="4" key="1">
    <citation type="submission" date="2021-02" db="EMBL/GenBank/DDBJ databases">
        <authorList>
            <person name="Dougan E. K."/>
            <person name="Rhodes N."/>
            <person name="Thang M."/>
            <person name="Chan C."/>
        </authorList>
    </citation>
    <scope>NUCLEOTIDE SEQUENCE</scope>
</reference>
<evidence type="ECO:0000256" key="2">
    <source>
        <dbReference type="SAM" id="Phobius"/>
    </source>
</evidence>
<keyword evidence="5" id="KW-1185">Reference proteome</keyword>
<evidence type="ECO:0000313" key="4">
    <source>
        <dbReference type="EMBL" id="CAE8596669.1"/>
    </source>
</evidence>
<evidence type="ECO:0000259" key="3">
    <source>
        <dbReference type="PROSITE" id="PS50076"/>
    </source>
</evidence>
<dbReference type="InterPro" id="IPR001623">
    <property type="entry name" value="DnaJ_domain"/>
</dbReference>
<dbReference type="PRINTS" id="PR00625">
    <property type="entry name" value="JDOMAIN"/>
</dbReference>
<dbReference type="Pfam" id="PF00226">
    <property type="entry name" value="DnaJ"/>
    <property type="match status" value="1"/>
</dbReference>
<dbReference type="Gene3D" id="1.10.287.110">
    <property type="entry name" value="DnaJ domain"/>
    <property type="match status" value="1"/>
</dbReference>
<keyword evidence="2" id="KW-0812">Transmembrane</keyword>
<name>A0A813EF28_POLGL</name>
<protein>
    <recommendedName>
        <fullName evidence="3">J domain-containing protein</fullName>
    </recommendedName>
</protein>
<dbReference type="PROSITE" id="PS50076">
    <property type="entry name" value="DNAJ_2"/>
    <property type="match status" value="1"/>
</dbReference>
<dbReference type="PANTHER" id="PTHR24074">
    <property type="entry name" value="CO-CHAPERONE PROTEIN DJLA"/>
    <property type="match status" value="1"/>
</dbReference>
<dbReference type="EMBL" id="CAJNNV010008808">
    <property type="protein sequence ID" value="CAE8596669.1"/>
    <property type="molecule type" value="Genomic_DNA"/>
</dbReference>
<gene>
    <name evidence="4" type="ORF">PGLA1383_LOCUS15130</name>
</gene>
<dbReference type="CDD" id="cd06257">
    <property type="entry name" value="DnaJ"/>
    <property type="match status" value="1"/>
</dbReference>
<proteinExistence type="predicted"/>
<dbReference type="AlphaFoldDB" id="A0A813EF28"/>
<feature type="transmembrane region" description="Helical" evidence="2">
    <location>
        <begin position="15"/>
        <end position="38"/>
    </location>
</feature>
<comment type="caution">
    <text evidence="4">The sequence shown here is derived from an EMBL/GenBank/DDBJ whole genome shotgun (WGS) entry which is preliminary data.</text>
</comment>
<dbReference type="SMART" id="SM00271">
    <property type="entry name" value="DnaJ"/>
    <property type="match status" value="1"/>
</dbReference>
<organism evidence="4 5">
    <name type="scientific">Polarella glacialis</name>
    <name type="common">Dinoflagellate</name>
    <dbReference type="NCBI Taxonomy" id="89957"/>
    <lineage>
        <taxon>Eukaryota</taxon>
        <taxon>Sar</taxon>
        <taxon>Alveolata</taxon>
        <taxon>Dinophyceae</taxon>
        <taxon>Suessiales</taxon>
        <taxon>Suessiaceae</taxon>
        <taxon>Polarella</taxon>
    </lineage>
</organism>
<dbReference type="InterPro" id="IPR050817">
    <property type="entry name" value="DjlA_DnaK_co-chaperone"/>
</dbReference>
<accession>A0A813EF28</accession>
<evidence type="ECO:0000313" key="5">
    <source>
        <dbReference type="Proteomes" id="UP000654075"/>
    </source>
</evidence>
<keyword evidence="2" id="KW-0472">Membrane</keyword>
<dbReference type="InterPro" id="IPR036869">
    <property type="entry name" value="J_dom_sf"/>
</dbReference>
<sequence length="251" mass="28166">MVRRLRWGRADAVKLQIFLSLCLVFAQVFSLSLQLFAWRPCFQLPRCRDVRPQLNVHKPSKVRSSCVPCRSSSERRAPREEEESEELGSPTLSDWAVLGLAPGASREEVRAQFKRLTATEHPDKRPGDTAATSRFQRILLAYQQLTAEVEEPPPAREAEANEESTNGPSPLNLALGALLKQIGLNGGEARNRFDIFLACTAAIVIFLLGYFAIFDDPERFLVYLFPPSEDIDTDAAEMRRLDMEFGRAGLS</sequence>
<dbReference type="OrthoDB" id="10250354at2759"/>
<feature type="region of interest" description="Disordered" evidence="1">
    <location>
        <begin position="150"/>
        <end position="169"/>
    </location>
</feature>
<feature type="region of interest" description="Disordered" evidence="1">
    <location>
        <begin position="63"/>
        <end position="89"/>
    </location>
</feature>
<keyword evidence="2" id="KW-1133">Transmembrane helix</keyword>
<feature type="transmembrane region" description="Helical" evidence="2">
    <location>
        <begin position="195"/>
        <end position="214"/>
    </location>
</feature>
<dbReference type="Proteomes" id="UP000654075">
    <property type="component" value="Unassembled WGS sequence"/>
</dbReference>
<dbReference type="SUPFAM" id="SSF46565">
    <property type="entry name" value="Chaperone J-domain"/>
    <property type="match status" value="1"/>
</dbReference>
<evidence type="ECO:0000256" key="1">
    <source>
        <dbReference type="SAM" id="MobiDB-lite"/>
    </source>
</evidence>